<organism evidence="1 2">
    <name type="scientific">Vreelandella rituensis</name>
    <dbReference type="NCBI Taxonomy" id="2282306"/>
    <lineage>
        <taxon>Bacteria</taxon>
        <taxon>Pseudomonadati</taxon>
        <taxon>Pseudomonadota</taxon>
        <taxon>Gammaproteobacteria</taxon>
        <taxon>Oceanospirillales</taxon>
        <taxon>Halomonadaceae</taxon>
        <taxon>Vreelandella</taxon>
    </lineage>
</organism>
<dbReference type="Proteomes" id="UP000253204">
    <property type="component" value="Unassembled WGS sequence"/>
</dbReference>
<comment type="caution">
    <text evidence="1">The sequence shown here is derived from an EMBL/GenBank/DDBJ whole genome shotgun (WGS) entry which is preliminary data.</text>
</comment>
<dbReference type="AlphaFoldDB" id="A0A368UDF4"/>
<evidence type="ECO:0000313" key="2">
    <source>
        <dbReference type="Proteomes" id="UP000253204"/>
    </source>
</evidence>
<gene>
    <name evidence="1" type="ORF">DU506_01150</name>
</gene>
<evidence type="ECO:0000313" key="1">
    <source>
        <dbReference type="EMBL" id="RCV93793.1"/>
    </source>
</evidence>
<proteinExistence type="predicted"/>
<accession>A0A368UDF4</accession>
<keyword evidence="2" id="KW-1185">Reference proteome</keyword>
<protein>
    <submittedName>
        <fullName evidence="1">Uncharacterized protein</fullName>
    </submittedName>
</protein>
<sequence length="129" mass="14661">MSQSASQPKPILVTPELIAFARSFQQTIRYCQLDFAMSVDNTQMPMPANSVYQRTRDWFFHPSQISVLKSLHLPADDTTFFALARREVIVALDVMESVPTETLAGRYVFDFMPCSGSPFFDRQSGDRIT</sequence>
<dbReference type="EMBL" id="QPIJ01000001">
    <property type="protein sequence ID" value="RCV93793.1"/>
    <property type="molecule type" value="Genomic_DNA"/>
</dbReference>
<dbReference type="RefSeq" id="WP_114485121.1">
    <property type="nucleotide sequence ID" value="NZ_CBCSHM010000052.1"/>
</dbReference>
<name>A0A368UDF4_9GAMM</name>
<reference evidence="1 2" key="1">
    <citation type="submission" date="2018-07" db="EMBL/GenBank/DDBJ databases">
        <title>Halomonas rutogse sp. nov., isolated from Lake TangqianCo on Tibetan Plateau.</title>
        <authorList>
            <person name="Lu H."/>
            <person name="Xing P."/>
            <person name="Wu Q."/>
        </authorList>
    </citation>
    <scope>NUCLEOTIDE SEQUENCE [LARGE SCALE GENOMIC DNA]</scope>
    <source>
        <strain evidence="1 2">TQ8S</strain>
    </source>
</reference>